<organism evidence="3">
    <name type="scientific">Tanacetum cinerariifolium</name>
    <name type="common">Dalmatian daisy</name>
    <name type="synonym">Chrysanthemum cinerariifolium</name>
    <dbReference type="NCBI Taxonomy" id="118510"/>
    <lineage>
        <taxon>Eukaryota</taxon>
        <taxon>Viridiplantae</taxon>
        <taxon>Streptophyta</taxon>
        <taxon>Embryophyta</taxon>
        <taxon>Tracheophyta</taxon>
        <taxon>Spermatophyta</taxon>
        <taxon>Magnoliopsida</taxon>
        <taxon>eudicotyledons</taxon>
        <taxon>Gunneridae</taxon>
        <taxon>Pentapetalae</taxon>
        <taxon>asterids</taxon>
        <taxon>campanulids</taxon>
        <taxon>Asterales</taxon>
        <taxon>Asteraceae</taxon>
        <taxon>Asteroideae</taxon>
        <taxon>Anthemideae</taxon>
        <taxon>Anthemidinae</taxon>
        <taxon>Tanacetum</taxon>
    </lineage>
</organism>
<feature type="transmembrane region" description="Helical" evidence="2">
    <location>
        <begin position="892"/>
        <end position="913"/>
    </location>
</feature>
<comment type="caution">
    <text evidence="3">The sequence shown here is derived from an EMBL/GenBank/DDBJ whole genome shotgun (WGS) entry which is preliminary data.</text>
</comment>
<keyword evidence="2" id="KW-0812">Transmembrane</keyword>
<dbReference type="PANTHER" id="PTHR33067:SF9">
    <property type="entry name" value="RNA-DIRECTED DNA POLYMERASE"/>
    <property type="match status" value="1"/>
</dbReference>
<dbReference type="PANTHER" id="PTHR33067">
    <property type="entry name" value="RNA-DIRECTED DNA POLYMERASE-RELATED"/>
    <property type="match status" value="1"/>
</dbReference>
<name>A0A6L2NHH3_TANCI</name>
<feature type="transmembrane region" description="Helical" evidence="2">
    <location>
        <begin position="773"/>
        <end position="793"/>
    </location>
</feature>
<keyword evidence="2" id="KW-0472">Membrane</keyword>
<keyword evidence="3" id="KW-0548">Nucleotidyltransferase</keyword>
<dbReference type="EMBL" id="BKCJ010009158">
    <property type="protein sequence ID" value="GEU85678.1"/>
    <property type="molecule type" value="Genomic_DNA"/>
</dbReference>
<protein>
    <submittedName>
        <fullName evidence="3">Reverse transcriptase domain-containing protein</fullName>
    </submittedName>
</protein>
<sequence length="993" mass="111082">MMASLLQMNTVSTSGSGTLLGNTIANPNGKLKAITTRSGLVTDGPTILNPPKSVNPKEDECVEETYTDPDHAEYTIKVPPPPPIQKPKPSIQRNFVLHTRDSLPSHIPYSSRMLKQKQDVFIPVGKFTFPADFVVVDYESDPRVPLILGRPFLRTTRALIDVHGEEMILRDGNERLTLNMKHDTASYSNHPRRESVNLINIFNLSREDFLEVLVSNKQSGNPTFSLHKEIASPEVIHEIHDSKGCNFLSEELPDIDSFNDVHSYFDDDPLSGSITYSANSLLEEFADELALISYPPDYDDNRACDIESNIREIEFLLSKSEDSNFKDSIDQSVLANPDDLFVDPTPEMFTDEQPPDYLFPSRFDVYPDDFLEIKSDATFDDDSFDSEGEKIKESDLLIDQLDLTCDILSEYDSFNSQDFSRDDVLPSPDNEDKVFNPRILSHEKSVKIITRVTQEKKLALSFASLLFEDFDPPFSELFVFKEVPNSMRLLPFSSENEEKVFKPGIYTSKKFHWCFLPELSHPECQCCHLKISAITPPSWKGHLDNQLDLELLDLHDRCYDRQAVMDNAINRIARELLKVKCKAAMSEFDKNLAIIVLREKIPALLREVNDYKANLDKMLLEIQKWVGYQVRLLTLESKVACLEDKKVVPYVDMELVQSDDMGKLVSKLVSSSMFYERFQAFEEYANMKEPFYLTKKSANIPSLYCLSSFEMIVYGTLNLHTPCSHANFFACLSFIVVRGFASTYLVECSTAIAWNFKFLGAVGRGPRMLIPSASLSFIDLSLGLPLILLSLGVRRTSKLIRRLLISISCAIRNHASNASYSASLFIISNSKRRAFTYSFPLGLININPAPEPSELEAPSSPLVSGFLVEPCSLNSMSCSPSSMAHLATRLDFSRIASICLIGASIGTFLSSLLASKAALMLSTEAASSASAVHCMLFLSVQLLSALKKGSDLSTPFDRIQLSAASFLLRHCMSLSVLGGGGGGSVLYEEDEVK</sequence>
<reference evidence="3" key="1">
    <citation type="journal article" date="2019" name="Sci. Rep.">
        <title>Draft genome of Tanacetum cinerariifolium, the natural source of mosquito coil.</title>
        <authorList>
            <person name="Yamashiro T."/>
            <person name="Shiraishi A."/>
            <person name="Satake H."/>
            <person name="Nakayama K."/>
        </authorList>
    </citation>
    <scope>NUCLEOTIDE SEQUENCE</scope>
</reference>
<dbReference type="AlphaFoldDB" id="A0A6L2NHH3"/>
<evidence type="ECO:0000313" key="3">
    <source>
        <dbReference type="EMBL" id="GEU85678.1"/>
    </source>
</evidence>
<keyword evidence="2" id="KW-1133">Transmembrane helix</keyword>
<proteinExistence type="predicted"/>
<accession>A0A6L2NHH3</accession>
<dbReference type="InterPro" id="IPR021109">
    <property type="entry name" value="Peptidase_aspartic_dom_sf"/>
</dbReference>
<gene>
    <name evidence="3" type="ORF">Tci_057656</name>
</gene>
<evidence type="ECO:0000256" key="1">
    <source>
        <dbReference type="SAM" id="MobiDB-lite"/>
    </source>
</evidence>
<keyword evidence="3" id="KW-0808">Transferase</keyword>
<dbReference type="Gene3D" id="2.40.70.10">
    <property type="entry name" value="Acid Proteases"/>
    <property type="match status" value="1"/>
</dbReference>
<keyword evidence="3" id="KW-0695">RNA-directed DNA polymerase</keyword>
<dbReference type="GO" id="GO:0003964">
    <property type="term" value="F:RNA-directed DNA polymerase activity"/>
    <property type="evidence" value="ECO:0007669"/>
    <property type="project" value="UniProtKB-KW"/>
</dbReference>
<feature type="region of interest" description="Disordered" evidence="1">
    <location>
        <begin position="1"/>
        <end position="23"/>
    </location>
</feature>
<evidence type="ECO:0000256" key="2">
    <source>
        <dbReference type="SAM" id="Phobius"/>
    </source>
</evidence>